<dbReference type="AlphaFoldDB" id="A0A0F9EIA2"/>
<dbReference type="EMBL" id="LAZR01024853">
    <property type="protein sequence ID" value="KKL73793.1"/>
    <property type="molecule type" value="Genomic_DNA"/>
</dbReference>
<proteinExistence type="predicted"/>
<evidence type="ECO:0000313" key="1">
    <source>
        <dbReference type="EMBL" id="KKL73793.1"/>
    </source>
</evidence>
<sequence>NLRQTVINIEKMSEKELREDVMDLIEGEVEEEK</sequence>
<reference evidence="1" key="1">
    <citation type="journal article" date="2015" name="Nature">
        <title>Complex archaea that bridge the gap between prokaryotes and eukaryotes.</title>
        <authorList>
            <person name="Spang A."/>
            <person name="Saw J.H."/>
            <person name="Jorgensen S.L."/>
            <person name="Zaremba-Niedzwiedzka K."/>
            <person name="Martijn J."/>
            <person name="Lind A.E."/>
            <person name="van Eijk R."/>
            <person name="Schleper C."/>
            <person name="Guy L."/>
            <person name="Ettema T.J."/>
        </authorList>
    </citation>
    <scope>NUCLEOTIDE SEQUENCE</scope>
</reference>
<comment type="caution">
    <text evidence="1">The sequence shown here is derived from an EMBL/GenBank/DDBJ whole genome shotgun (WGS) entry which is preliminary data.</text>
</comment>
<protein>
    <submittedName>
        <fullName evidence="1">Uncharacterized protein</fullName>
    </submittedName>
</protein>
<name>A0A0F9EIA2_9ZZZZ</name>
<organism evidence="1">
    <name type="scientific">marine sediment metagenome</name>
    <dbReference type="NCBI Taxonomy" id="412755"/>
    <lineage>
        <taxon>unclassified sequences</taxon>
        <taxon>metagenomes</taxon>
        <taxon>ecological metagenomes</taxon>
    </lineage>
</organism>
<gene>
    <name evidence="1" type="ORF">LCGC14_2071330</name>
</gene>
<feature type="non-terminal residue" evidence="1">
    <location>
        <position position="1"/>
    </location>
</feature>
<accession>A0A0F9EIA2</accession>